<dbReference type="UCSC" id="T07D10.3">
    <property type="organism name" value="c. elegans"/>
</dbReference>
<dbReference type="OMA" id="HVEANIC"/>
<dbReference type="SMART" id="SM00355">
    <property type="entry name" value="ZnF_C2H2"/>
    <property type="match status" value="5"/>
</dbReference>
<proteinExistence type="predicted"/>
<dbReference type="PhylomeDB" id="O02303"/>
<dbReference type="GO" id="GO:0005634">
    <property type="term" value="C:nucleus"/>
    <property type="evidence" value="ECO:0000318"/>
    <property type="project" value="GO_Central"/>
</dbReference>
<keyword evidence="1" id="KW-0479">Metal-binding</keyword>
<name>O02303_CAEEL</name>
<evidence type="ECO:0000256" key="1">
    <source>
        <dbReference type="PROSITE-ProRule" id="PRU00042"/>
    </source>
</evidence>
<dbReference type="OrthoDB" id="5855279at2759"/>
<sequence>MDDATEQEVFNRMQMTQFEEKRFELVVIRAEDTVVVEPLRQRETCPKCHQILSSELSRLWHQFVHMDAYNGFLDGKFQIQLPDFEFVIPCPFSTCSLLFLDLIDARFHYLLEHQSCQLFCCGVRFSDYKTALEHLQGTGSVETEAWDQQKHFLKPVYICNCCNRTWSSRNEYVAHLHGRDHMCPDPVCKYIFETNEKCIRHFFEQHYKHLFLDSRHLLLNYKYFLRYQEKQEERAYGLYVCTTCQRRFRDNKGFQSHVASQNCEFFDRKFFVQVIACKCGHQFKYCYYQRDVLLRNLPVLREAMEHVEREAPFNNMPEDVCNIYRSIIVVIIDVNQRLINEKFTNYQRTSPLKHSSFTPRQMAKLLLEVVDYFWKIM</sequence>
<evidence type="ECO:0000313" key="4">
    <source>
        <dbReference type="Proteomes" id="UP000001940"/>
    </source>
</evidence>
<dbReference type="DIP" id="DIP-25682N"/>
<dbReference type="AlphaFoldDB" id="O02303"/>
<keyword evidence="4" id="KW-1185">Reference proteome</keyword>
<dbReference type="EMBL" id="BX284601">
    <property type="protein sequence ID" value="CAB04715.2"/>
    <property type="molecule type" value="Genomic_DNA"/>
</dbReference>
<dbReference type="Proteomes" id="UP000001940">
    <property type="component" value="Chromosome I"/>
</dbReference>
<protein>
    <submittedName>
        <fullName evidence="3">C2H2-type domain-containing protein</fullName>
    </submittedName>
</protein>
<dbReference type="FunCoup" id="O02303">
    <property type="interactions" value="515"/>
</dbReference>
<dbReference type="HOGENOM" id="CLU_694885_0_0_1"/>
<organism evidence="3 4">
    <name type="scientific">Caenorhabditis elegans</name>
    <dbReference type="NCBI Taxonomy" id="6239"/>
    <lineage>
        <taxon>Eukaryota</taxon>
        <taxon>Metazoa</taxon>
        <taxon>Ecdysozoa</taxon>
        <taxon>Nematoda</taxon>
        <taxon>Chromadorea</taxon>
        <taxon>Rhabditida</taxon>
        <taxon>Rhabditina</taxon>
        <taxon>Rhabditomorpha</taxon>
        <taxon>Rhabditoidea</taxon>
        <taxon>Rhabditidae</taxon>
        <taxon>Peloderinae</taxon>
        <taxon>Caenorhabditis</taxon>
    </lineage>
</organism>
<dbReference type="GO" id="GO:0008270">
    <property type="term" value="F:zinc ion binding"/>
    <property type="evidence" value="ECO:0007669"/>
    <property type="project" value="UniProtKB-KW"/>
</dbReference>
<dbReference type="InterPro" id="IPR013087">
    <property type="entry name" value="Znf_C2H2_type"/>
</dbReference>
<evidence type="ECO:0000313" key="3">
    <source>
        <dbReference type="EMBL" id="CAB04715.2"/>
    </source>
</evidence>
<feature type="domain" description="C2H2-type" evidence="2">
    <location>
        <begin position="157"/>
        <end position="186"/>
    </location>
</feature>
<dbReference type="RefSeq" id="NP_493194.2">
    <property type="nucleotide sequence ID" value="NM_060793.2"/>
</dbReference>
<dbReference type="InParanoid" id="O02303"/>
<dbReference type="AGR" id="WB:WBGene00011583"/>
<evidence type="ECO:0000259" key="2">
    <source>
        <dbReference type="PROSITE" id="PS50157"/>
    </source>
</evidence>
<dbReference type="PROSITE" id="PS50157">
    <property type="entry name" value="ZINC_FINGER_C2H2_2"/>
    <property type="match status" value="1"/>
</dbReference>
<dbReference type="Bgee" id="WBGene00011583">
    <property type="expression patterns" value="Expressed in adult organism and 1 other cell type or tissue"/>
</dbReference>
<gene>
    <name evidence="3" type="ORF">CELE_T07D10.3</name>
    <name evidence="3 5" type="ORF">T07D10.3</name>
</gene>
<dbReference type="GeneID" id="188228"/>
<dbReference type="KEGG" id="cel:CELE_T07D10.3"/>
<dbReference type="GO" id="GO:0000981">
    <property type="term" value="F:DNA-binding transcription factor activity, RNA polymerase II-specific"/>
    <property type="evidence" value="ECO:0000318"/>
    <property type="project" value="GO_Central"/>
</dbReference>
<evidence type="ECO:0000313" key="5">
    <source>
        <dbReference type="WormBase" id="T07D10.3"/>
    </source>
</evidence>
<reference evidence="3 4" key="1">
    <citation type="journal article" date="1998" name="Science">
        <title>Genome sequence of the nematode C. elegans: a platform for investigating biology.</title>
        <authorList>
            <consortium name="The C. elegans sequencing consortium"/>
            <person name="Sulson J.E."/>
            <person name="Waterston R."/>
        </authorList>
    </citation>
    <scope>NUCLEOTIDE SEQUENCE [LARGE SCALE GENOMIC DNA]</scope>
    <source>
        <strain evidence="3 4">Bristol N2</strain>
    </source>
</reference>
<dbReference type="CTD" id="188228"/>
<dbReference type="GO" id="GO:0006357">
    <property type="term" value="P:regulation of transcription by RNA polymerase II"/>
    <property type="evidence" value="ECO:0000318"/>
    <property type="project" value="GO_Central"/>
</dbReference>
<keyword evidence="1" id="KW-0863">Zinc-finger</keyword>
<dbReference type="PaxDb" id="6239-T07D10.3"/>
<dbReference type="PIR" id="T24657">
    <property type="entry name" value="T24657"/>
</dbReference>
<dbReference type="PROSITE" id="PS00028">
    <property type="entry name" value="ZINC_FINGER_C2H2_1"/>
    <property type="match status" value="1"/>
</dbReference>
<dbReference type="GO" id="GO:0043565">
    <property type="term" value="F:sequence-specific DNA binding"/>
    <property type="evidence" value="ECO:0000318"/>
    <property type="project" value="GO_Central"/>
</dbReference>
<keyword evidence="1" id="KW-0862">Zinc</keyword>
<accession>O02303</accession>
<dbReference type="WormBase" id="T07D10.3">
    <property type="protein sequence ID" value="CE34209"/>
    <property type="gene ID" value="WBGene00011583"/>
</dbReference>
<dbReference type="STRING" id="6239.T07D10.3.1"/>
<dbReference type="eggNOG" id="ENOG502TCUW">
    <property type="taxonomic scope" value="Eukaryota"/>
</dbReference>